<evidence type="ECO:0000256" key="4">
    <source>
        <dbReference type="ARBA" id="ARBA00022723"/>
    </source>
</evidence>
<keyword evidence="12" id="KW-1185">Reference proteome</keyword>
<dbReference type="GO" id="GO:0004518">
    <property type="term" value="F:nuclease activity"/>
    <property type="evidence" value="ECO:0007669"/>
    <property type="project" value="UniProtKB-KW"/>
</dbReference>
<feature type="region of interest" description="Disordered" evidence="9">
    <location>
        <begin position="27"/>
        <end position="47"/>
    </location>
</feature>
<keyword evidence="8" id="KW-0234">DNA repair</keyword>
<dbReference type="EMBL" id="JABBNU010000014">
    <property type="protein sequence ID" value="NMM50591.1"/>
    <property type="molecule type" value="Genomic_DNA"/>
</dbReference>
<evidence type="ECO:0000256" key="8">
    <source>
        <dbReference type="ARBA" id="ARBA00023204"/>
    </source>
</evidence>
<evidence type="ECO:0000313" key="12">
    <source>
        <dbReference type="Proteomes" id="UP000559010"/>
    </source>
</evidence>
<dbReference type="InterPro" id="IPR051547">
    <property type="entry name" value="TDP2-like"/>
</dbReference>
<dbReference type="PANTHER" id="PTHR15822:SF4">
    <property type="entry name" value="TYROSYL-DNA PHOSPHODIESTERASE 2"/>
    <property type="match status" value="1"/>
</dbReference>
<keyword evidence="5" id="KW-0227">DNA damage</keyword>
<protein>
    <recommendedName>
        <fullName evidence="10">Endonuclease/exonuclease/phosphatase domain-containing protein</fullName>
    </recommendedName>
</protein>
<evidence type="ECO:0000256" key="1">
    <source>
        <dbReference type="ARBA" id="ARBA00001936"/>
    </source>
</evidence>
<gene>
    <name evidence="11" type="ORF">HH304_19430</name>
</gene>
<feature type="domain" description="Endonuclease/exonuclease/phosphatase" evidence="10">
    <location>
        <begin position="57"/>
        <end position="288"/>
    </location>
</feature>
<reference evidence="11 12" key="1">
    <citation type="submission" date="2020-04" db="EMBL/GenBank/DDBJ databases">
        <title>Flammeovirgaceae bacterium KN852 isolated from deep sea.</title>
        <authorList>
            <person name="Zhang D.-C."/>
        </authorList>
    </citation>
    <scope>NUCLEOTIDE SEQUENCE [LARGE SCALE GENOMIC DNA]</scope>
    <source>
        <strain evidence="11 12">KN852</strain>
    </source>
</reference>
<keyword evidence="4" id="KW-0479">Metal-binding</keyword>
<dbReference type="SUPFAM" id="SSF56219">
    <property type="entry name" value="DNase I-like"/>
    <property type="match status" value="1"/>
</dbReference>
<dbReference type="GO" id="GO:0016787">
    <property type="term" value="F:hydrolase activity"/>
    <property type="evidence" value="ECO:0007669"/>
    <property type="project" value="UniProtKB-KW"/>
</dbReference>
<evidence type="ECO:0000256" key="5">
    <source>
        <dbReference type="ARBA" id="ARBA00022763"/>
    </source>
</evidence>
<dbReference type="Proteomes" id="UP000559010">
    <property type="component" value="Unassembled WGS sequence"/>
</dbReference>
<keyword evidence="3" id="KW-0540">Nuclease</keyword>
<evidence type="ECO:0000256" key="2">
    <source>
        <dbReference type="ARBA" id="ARBA00001946"/>
    </source>
</evidence>
<dbReference type="Pfam" id="PF03372">
    <property type="entry name" value="Exo_endo_phos"/>
    <property type="match status" value="1"/>
</dbReference>
<dbReference type="Gene3D" id="3.60.10.10">
    <property type="entry name" value="Endonuclease/exonuclease/phosphatase"/>
    <property type="match status" value="1"/>
</dbReference>
<name>A0A848J4C1_9BACT</name>
<dbReference type="PANTHER" id="PTHR15822">
    <property type="entry name" value="TRAF AND TNF RECEPTOR-ASSOCIATED PROTEIN"/>
    <property type="match status" value="1"/>
</dbReference>
<evidence type="ECO:0000259" key="10">
    <source>
        <dbReference type="Pfam" id="PF03372"/>
    </source>
</evidence>
<evidence type="ECO:0000256" key="6">
    <source>
        <dbReference type="ARBA" id="ARBA00022801"/>
    </source>
</evidence>
<keyword evidence="7" id="KW-0460">Magnesium</keyword>
<evidence type="ECO:0000256" key="9">
    <source>
        <dbReference type="SAM" id="MobiDB-lite"/>
    </source>
</evidence>
<organism evidence="11 12">
    <name type="scientific">Marinigracilibium pacificum</name>
    <dbReference type="NCBI Taxonomy" id="2729599"/>
    <lineage>
        <taxon>Bacteria</taxon>
        <taxon>Pseudomonadati</taxon>
        <taxon>Bacteroidota</taxon>
        <taxon>Cytophagia</taxon>
        <taxon>Cytophagales</taxon>
        <taxon>Flammeovirgaceae</taxon>
        <taxon>Marinigracilibium</taxon>
    </lineage>
</organism>
<dbReference type="InterPro" id="IPR036691">
    <property type="entry name" value="Endo/exonu/phosph_ase_sf"/>
</dbReference>
<comment type="cofactor">
    <cofactor evidence="2">
        <name>Mg(2+)</name>
        <dbReference type="ChEBI" id="CHEBI:18420"/>
    </cofactor>
</comment>
<dbReference type="GO" id="GO:0046872">
    <property type="term" value="F:metal ion binding"/>
    <property type="evidence" value="ECO:0007669"/>
    <property type="project" value="UniProtKB-KW"/>
</dbReference>
<dbReference type="RefSeq" id="WP_169684955.1">
    <property type="nucleotide sequence ID" value="NZ_JABBNU010000014.1"/>
</dbReference>
<comment type="caution">
    <text evidence="11">The sequence shown here is derived from an EMBL/GenBank/DDBJ whole genome shotgun (WGS) entry which is preliminary data.</text>
</comment>
<dbReference type="AlphaFoldDB" id="A0A848J4C1"/>
<dbReference type="PROSITE" id="PS51257">
    <property type="entry name" value="PROKAR_LIPOPROTEIN"/>
    <property type="match status" value="1"/>
</dbReference>
<evidence type="ECO:0000256" key="3">
    <source>
        <dbReference type="ARBA" id="ARBA00022722"/>
    </source>
</evidence>
<accession>A0A848J4C1</accession>
<dbReference type="GO" id="GO:0006281">
    <property type="term" value="P:DNA repair"/>
    <property type="evidence" value="ECO:0007669"/>
    <property type="project" value="UniProtKB-KW"/>
</dbReference>
<proteinExistence type="predicted"/>
<evidence type="ECO:0000256" key="7">
    <source>
        <dbReference type="ARBA" id="ARBA00022842"/>
    </source>
</evidence>
<comment type="cofactor">
    <cofactor evidence="1">
        <name>Mn(2+)</name>
        <dbReference type="ChEBI" id="CHEBI:29035"/>
    </cofactor>
</comment>
<dbReference type="InterPro" id="IPR005135">
    <property type="entry name" value="Endo/exonuclease/phosphatase"/>
</dbReference>
<keyword evidence="6" id="KW-0378">Hydrolase</keyword>
<evidence type="ECO:0000313" key="11">
    <source>
        <dbReference type="EMBL" id="NMM50591.1"/>
    </source>
</evidence>
<sequence length="296" mass="33507">MSINYKQLSLLIVLLFVFSCKEEISEKVKPNPDDKEDPVDLPTDGPTLATDSTLEVMTWNLEFFPLDGDPNVVSVVARMIDSLDVDLIGFQEIDDMSEFQRLDNLLTEWEGKVVSNSAGLNLAYMWRSSSFTSVSSVTSILTSDINYFAGRPPIMIEVTHKNGQVARVVNLHMKCCENGQARRKEASSRLKSFLDTNYPNDKILVVGDYNEEINDSNGAYDNFTDDPNYKFADLTIEEGSSSYWSYPSYPSHIDHILVSNELFNSIVNTQTMKLNQNYSKYLFDVSDHLPVMTIIK</sequence>